<feature type="region of interest" description="Disordered" evidence="6">
    <location>
        <begin position="202"/>
        <end position="249"/>
    </location>
</feature>
<dbReference type="GO" id="GO:0061133">
    <property type="term" value="F:endopeptidase activator activity"/>
    <property type="evidence" value="ECO:0007669"/>
    <property type="project" value="TreeGrafter"/>
</dbReference>
<dbReference type="Proteomes" id="UP001157938">
    <property type="component" value="Unassembled WGS sequence"/>
</dbReference>
<dbReference type="AlphaFoldDB" id="A0AAV0TN35"/>
<dbReference type="InterPro" id="IPR038108">
    <property type="entry name" value="RPN13_DEUBAD_sf"/>
</dbReference>
<sequence>MASSSLFPQFGNVFGAPSSAGRNELVSFNAGKMTVKPTTNGKFLVIPQLEKGKICLLRGDDQLLHFQWMDRQTGASPEDFIIFPDDAHFAKVDTGRPKDRVYILQYKNSSRRFFFWMQNKDASRDEELVKKVNDAMNNAQAASSSDGGRNSGNNVQLDHNAIMQMLGAMGAGDQGRGGAGGTGQAVQMSELQNILQNMGLPAGTQSVASSPATSAVSSSQASQNGGGSSAAATTASTQHEHDVSGMEVDEMDEDELLRLAIEESMRDGGSTNPSAPGGGATEDAVASSAIPAATATAPVPLTTSTASVAATSASSSAPAAGGSLTTADLQRAMASFQQLAQPKPVSLIKLLTADNVGSILDDPACVEALLPHLPEGSQTLAELRATMHSPQLRQSIGSLEKALQTGNSNAVMASFGLDPAAGAAKLAFGDGVGALLAAIQAWADQQDTTMSIPNDQSKSN</sequence>
<dbReference type="CDD" id="cd13314">
    <property type="entry name" value="PH_Rpn13"/>
    <property type="match status" value="1"/>
</dbReference>
<evidence type="ECO:0000313" key="11">
    <source>
        <dbReference type="Proteomes" id="UP001157938"/>
    </source>
</evidence>
<protein>
    <recommendedName>
        <fullName evidence="13">Pru domain-containing protein</fullName>
    </recommendedName>
</protein>
<proteinExistence type="predicted"/>
<keyword evidence="3" id="KW-0963">Cytoplasm</keyword>
<dbReference type="InterPro" id="IPR032368">
    <property type="entry name" value="RPN13_DEUBAD"/>
</dbReference>
<evidence type="ECO:0000313" key="12">
    <source>
        <dbReference type="Proteomes" id="UP001159659"/>
    </source>
</evidence>
<comment type="caution">
    <text evidence="10">The sequence shown here is derived from an EMBL/GenBank/DDBJ whole genome shotgun (WGS) entry which is preliminary data.</text>
</comment>
<reference evidence="9 11" key="1">
    <citation type="submission" date="2021-11" db="EMBL/GenBank/DDBJ databases">
        <authorList>
            <person name="Islam A."/>
            <person name="Islam S."/>
            <person name="Flora M.S."/>
            <person name="Rahman M."/>
            <person name="Ziaur R.M."/>
            <person name="Epstein J.H."/>
            <person name="Hassan M."/>
            <person name="Klassen M."/>
            <person name="Woodard K."/>
            <person name="Webb A."/>
            <person name="Webby R.J."/>
            <person name="El Zowalaty M.E."/>
        </authorList>
    </citation>
    <scope>NUCLEOTIDE SEQUENCE [LARGE SCALE GENOMIC DNA]</scope>
    <source>
        <strain evidence="9">Pf1</strain>
    </source>
</reference>
<dbReference type="InterPro" id="IPR003903">
    <property type="entry name" value="UIM_dom"/>
</dbReference>
<dbReference type="FunFam" id="2.30.29.70:FF:000001">
    <property type="entry name" value="Proteasomal ubiquitin receptor ADRM1"/>
    <property type="match status" value="1"/>
</dbReference>
<evidence type="ECO:0000256" key="6">
    <source>
        <dbReference type="SAM" id="MobiDB-lite"/>
    </source>
</evidence>
<evidence type="ECO:0000256" key="3">
    <source>
        <dbReference type="ARBA" id="ARBA00022490"/>
    </source>
</evidence>
<dbReference type="GO" id="GO:0070628">
    <property type="term" value="F:proteasome binding"/>
    <property type="evidence" value="ECO:0007669"/>
    <property type="project" value="TreeGrafter"/>
</dbReference>
<evidence type="ECO:0000259" key="7">
    <source>
        <dbReference type="PROSITE" id="PS51916"/>
    </source>
</evidence>
<gene>
    <name evidence="9" type="ORF">PFR001_LOCUS7262</name>
    <name evidence="10" type="ORF">PFR002_LOCUS4856</name>
</gene>
<dbReference type="PANTHER" id="PTHR12225">
    <property type="entry name" value="ADHESION REGULATING MOLECULE 1 110 KDA CELL MEMBRANE GLYCOPROTEIN"/>
    <property type="match status" value="1"/>
</dbReference>
<evidence type="ECO:0000256" key="2">
    <source>
        <dbReference type="ARBA" id="ARBA00004496"/>
    </source>
</evidence>
<dbReference type="PROSITE" id="PS50330">
    <property type="entry name" value="UIM"/>
    <property type="match status" value="1"/>
</dbReference>
<name>A0AAV0TN35_9STRA</name>
<dbReference type="GO" id="GO:0008541">
    <property type="term" value="C:proteasome regulatory particle, lid subcomplex"/>
    <property type="evidence" value="ECO:0007669"/>
    <property type="project" value="TreeGrafter"/>
</dbReference>
<comment type="subcellular location">
    <subcellularLocation>
        <location evidence="2">Cytoplasm</location>
    </subcellularLocation>
    <subcellularLocation>
        <location evidence="1">Nucleus</location>
    </subcellularLocation>
</comment>
<dbReference type="InterPro" id="IPR038633">
    <property type="entry name" value="Rpn13/ADRM1_Pru_sf"/>
</dbReference>
<dbReference type="Proteomes" id="UP001159659">
    <property type="component" value="Unassembled WGS sequence"/>
</dbReference>
<dbReference type="InterPro" id="IPR044868">
    <property type="entry name" value="Rpn13/ADRM1_Pru"/>
</dbReference>
<dbReference type="PANTHER" id="PTHR12225:SF0">
    <property type="entry name" value="PROTEASOMAL UBIQUITIN RECEPTOR ADRM1"/>
    <property type="match status" value="1"/>
</dbReference>
<dbReference type="PROSITE" id="PS51916">
    <property type="entry name" value="DEUBAD"/>
    <property type="match status" value="1"/>
</dbReference>
<dbReference type="GO" id="GO:0005634">
    <property type="term" value="C:nucleus"/>
    <property type="evidence" value="ECO:0007669"/>
    <property type="project" value="UniProtKB-SubCell"/>
</dbReference>
<dbReference type="GO" id="GO:0005737">
    <property type="term" value="C:cytoplasm"/>
    <property type="evidence" value="ECO:0007669"/>
    <property type="project" value="UniProtKB-SubCell"/>
</dbReference>
<reference evidence="10" key="2">
    <citation type="submission" date="2022-12" db="EMBL/GenBank/DDBJ databases">
        <authorList>
            <person name="Webb A."/>
        </authorList>
    </citation>
    <scope>NUCLEOTIDE SEQUENCE</scope>
    <source>
        <strain evidence="10">Pf2</strain>
    </source>
</reference>
<feature type="domain" description="DEUBAD" evidence="7">
    <location>
        <begin position="338"/>
        <end position="449"/>
    </location>
</feature>
<evidence type="ECO:0000256" key="5">
    <source>
        <dbReference type="ARBA" id="ARBA00023242"/>
    </source>
</evidence>
<organism evidence="10 12">
    <name type="scientific">Peronospora farinosa</name>
    <dbReference type="NCBI Taxonomy" id="134698"/>
    <lineage>
        <taxon>Eukaryota</taxon>
        <taxon>Sar</taxon>
        <taxon>Stramenopiles</taxon>
        <taxon>Oomycota</taxon>
        <taxon>Peronosporomycetes</taxon>
        <taxon>Peronosporales</taxon>
        <taxon>Peronosporaceae</taxon>
        <taxon>Peronospora</taxon>
    </lineage>
</organism>
<evidence type="ECO:0000313" key="9">
    <source>
        <dbReference type="EMBL" id="CAH0492034.1"/>
    </source>
</evidence>
<feature type="compositionally biased region" description="Low complexity" evidence="6">
    <location>
        <begin position="204"/>
        <end position="237"/>
    </location>
</feature>
<feature type="region of interest" description="Disordered" evidence="6">
    <location>
        <begin position="266"/>
        <end position="287"/>
    </location>
</feature>
<evidence type="ECO:0000256" key="4">
    <source>
        <dbReference type="ARBA" id="ARBA00022942"/>
    </source>
</evidence>
<dbReference type="EMBL" id="CAKLBC010001450">
    <property type="protein sequence ID" value="CAH0492034.1"/>
    <property type="molecule type" value="Genomic_DNA"/>
</dbReference>
<keyword evidence="5" id="KW-0539">Nucleus</keyword>
<dbReference type="InterPro" id="IPR006773">
    <property type="entry name" value="Rpn13/ADRM1"/>
</dbReference>
<keyword evidence="11" id="KW-1185">Reference proteome</keyword>
<evidence type="ECO:0008006" key="13">
    <source>
        <dbReference type="Google" id="ProtNLM"/>
    </source>
</evidence>
<evidence type="ECO:0000313" key="10">
    <source>
        <dbReference type="EMBL" id="CAI5724277.1"/>
    </source>
</evidence>
<keyword evidence="4" id="KW-0647">Proteasome</keyword>
<evidence type="ECO:0000259" key="8">
    <source>
        <dbReference type="PROSITE" id="PS51917"/>
    </source>
</evidence>
<dbReference type="PROSITE" id="PS51917">
    <property type="entry name" value="PRU"/>
    <property type="match status" value="1"/>
</dbReference>
<accession>A0AAV0TN35</accession>
<feature type="domain" description="Pru" evidence="8">
    <location>
        <begin position="20"/>
        <end position="139"/>
    </location>
</feature>
<dbReference type="Pfam" id="PF16550">
    <property type="entry name" value="RPN13_C"/>
    <property type="match status" value="1"/>
</dbReference>
<evidence type="ECO:0000256" key="1">
    <source>
        <dbReference type="ARBA" id="ARBA00004123"/>
    </source>
</evidence>
<dbReference type="InterPro" id="IPR044867">
    <property type="entry name" value="DEUBAD_dom"/>
</dbReference>
<dbReference type="EMBL" id="CANTFK010000726">
    <property type="protein sequence ID" value="CAI5724277.1"/>
    <property type="molecule type" value="Genomic_DNA"/>
</dbReference>
<dbReference type="Gene3D" id="2.30.29.70">
    <property type="entry name" value="Proteasomal ubiquitin receptor Rpn13/ADRM1"/>
    <property type="match status" value="1"/>
</dbReference>
<dbReference type="Pfam" id="PF04683">
    <property type="entry name" value="Rpn13_ADRM1_Pru"/>
    <property type="match status" value="1"/>
</dbReference>
<dbReference type="Gene3D" id="1.10.2020.20">
    <property type="match status" value="1"/>
</dbReference>